<name>A0A518CC69_9BACT</name>
<dbReference type="AlphaFoldDB" id="A0A518CC69"/>
<dbReference type="EMBL" id="CP036289">
    <property type="protein sequence ID" value="QDU76826.1"/>
    <property type="molecule type" value="Genomic_DNA"/>
</dbReference>
<evidence type="ECO:0000313" key="1">
    <source>
        <dbReference type="EMBL" id="QDU76826.1"/>
    </source>
</evidence>
<proteinExistence type="predicted"/>
<protein>
    <submittedName>
        <fullName evidence="1">Uncharacterized protein</fullName>
    </submittedName>
</protein>
<organism evidence="1 2">
    <name type="scientific">Bremerella volcania</name>
    <dbReference type="NCBI Taxonomy" id="2527984"/>
    <lineage>
        <taxon>Bacteria</taxon>
        <taxon>Pseudomonadati</taxon>
        <taxon>Planctomycetota</taxon>
        <taxon>Planctomycetia</taxon>
        <taxon>Pirellulales</taxon>
        <taxon>Pirellulaceae</taxon>
        <taxon>Bremerella</taxon>
    </lineage>
</organism>
<gene>
    <name evidence="1" type="ORF">Pan97_38830</name>
</gene>
<dbReference type="Proteomes" id="UP000318626">
    <property type="component" value="Chromosome"/>
</dbReference>
<dbReference type="KEGG" id="bvo:Pan97_38830"/>
<dbReference type="OrthoDB" id="271043at2"/>
<dbReference type="RefSeq" id="WP_144975250.1">
    <property type="nucleotide sequence ID" value="NZ_CP036289.1"/>
</dbReference>
<keyword evidence="2" id="KW-1185">Reference proteome</keyword>
<reference evidence="2" key="1">
    <citation type="submission" date="2019-02" db="EMBL/GenBank/DDBJ databases">
        <title>Deep-cultivation of Planctomycetes and their phenomic and genomic characterization uncovers novel biology.</title>
        <authorList>
            <person name="Wiegand S."/>
            <person name="Jogler M."/>
            <person name="Boedeker C."/>
            <person name="Pinto D."/>
            <person name="Vollmers J."/>
            <person name="Rivas-Marin E."/>
            <person name="Kohn T."/>
            <person name="Peeters S.H."/>
            <person name="Heuer A."/>
            <person name="Rast P."/>
            <person name="Oberbeckmann S."/>
            <person name="Bunk B."/>
            <person name="Jeske O."/>
            <person name="Meyerdierks A."/>
            <person name="Storesund J.E."/>
            <person name="Kallscheuer N."/>
            <person name="Luecker S."/>
            <person name="Lage O.M."/>
            <person name="Pohl T."/>
            <person name="Merkel B.J."/>
            <person name="Hornburger P."/>
            <person name="Mueller R.-W."/>
            <person name="Bruemmer F."/>
            <person name="Labrenz M."/>
            <person name="Spormann A.M."/>
            <person name="Op den Camp H."/>
            <person name="Overmann J."/>
            <person name="Amann R."/>
            <person name="Jetten M.S.M."/>
            <person name="Mascher T."/>
            <person name="Medema M.H."/>
            <person name="Devos D.P."/>
            <person name="Kaster A.-K."/>
            <person name="Ovreas L."/>
            <person name="Rohde M."/>
            <person name="Galperin M.Y."/>
            <person name="Jogler C."/>
        </authorList>
    </citation>
    <scope>NUCLEOTIDE SEQUENCE [LARGE SCALE GENOMIC DNA]</scope>
    <source>
        <strain evidence="2">Pan97</strain>
    </source>
</reference>
<evidence type="ECO:0000313" key="2">
    <source>
        <dbReference type="Proteomes" id="UP000318626"/>
    </source>
</evidence>
<sequence>MSRIQITRNSFLADRQGNKFADVVNDREQPFDAVLKFFSDVDRQRRMEESETHHDRAPLAGVVRELEAQPEINQFLAGVHVKRTTRLRQAIGVIVRMIMERRGWQKTGKKGSLGVRAATSEETPKHNSGGLAFWFVRAERYERTDGKRFLTVQERCLEFPATVARKRSSKGRKRVTERTA</sequence>
<accession>A0A518CC69</accession>